<feature type="non-terminal residue" evidence="4">
    <location>
        <position position="291"/>
    </location>
</feature>
<dbReference type="Gene3D" id="3.40.630.30">
    <property type="match status" value="1"/>
</dbReference>
<evidence type="ECO:0000313" key="5">
    <source>
        <dbReference type="Proteomes" id="UP000824229"/>
    </source>
</evidence>
<sequence>MEFTVRRAKPEDALFLTSISLGTKRYGDYPKESLETGDDELAITEEYIEENIVLIAQKKDTIIGYCSVIEVGESYWRDEAFIKAGYWLDHLFIRPAYIRSGIGSRLIEELVGQCRENNIDKLYILSDPNTNGFYDKIGAIYIQDMPLGIEGSEVCLFELCILQEDVSKIENHTKESDRKQSEIEIEDLSKKRMRLEQEILGQKLYELDKDIDEDDIYDFPEDESEDEEINVDFSEDESDDEEIDVYDNEDSEEAYYPQKYDREHPIVNFDFTTPIGYKFECEETEDTVYET</sequence>
<keyword evidence="1" id="KW-0175">Coiled coil</keyword>
<evidence type="ECO:0000256" key="1">
    <source>
        <dbReference type="SAM" id="Coils"/>
    </source>
</evidence>
<organism evidence="4 5">
    <name type="scientific">Candidatus Cellulosilyticum pullistercoris</name>
    <dbReference type="NCBI Taxonomy" id="2838521"/>
    <lineage>
        <taxon>Bacteria</taxon>
        <taxon>Bacillati</taxon>
        <taxon>Bacillota</taxon>
        <taxon>Clostridia</taxon>
        <taxon>Lachnospirales</taxon>
        <taxon>Cellulosilyticaceae</taxon>
        <taxon>Cellulosilyticum</taxon>
    </lineage>
</organism>
<proteinExistence type="predicted"/>
<comment type="caution">
    <text evidence="4">The sequence shown here is derived from an EMBL/GenBank/DDBJ whole genome shotgun (WGS) entry which is preliminary data.</text>
</comment>
<dbReference type="EMBL" id="JAHLFQ010000031">
    <property type="protein sequence ID" value="MBU3803469.1"/>
    <property type="molecule type" value="Genomic_DNA"/>
</dbReference>
<dbReference type="CDD" id="cd04301">
    <property type="entry name" value="NAT_SF"/>
    <property type="match status" value="1"/>
</dbReference>
<dbReference type="InterPro" id="IPR016181">
    <property type="entry name" value="Acyl_CoA_acyltransferase"/>
</dbReference>
<dbReference type="InterPro" id="IPR000182">
    <property type="entry name" value="GNAT_dom"/>
</dbReference>
<feature type="domain" description="N-acetyltransferase" evidence="3">
    <location>
        <begin position="3"/>
        <end position="161"/>
    </location>
</feature>
<reference evidence="4" key="2">
    <citation type="submission" date="2021-04" db="EMBL/GenBank/DDBJ databases">
        <authorList>
            <person name="Gilroy R."/>
        </authorList>
    </citation>
    <scope>NUCLEOTIDE SEQUENCE</scope>
    <source>
        <strain evidence="4">B5-657</strain>
    </source>
</reference>
<name>A0A9E2K8L9_9FIRM</name>
<gene>
    <name evidence="4" type="ORF">H9872_01745</name>
</gene>
<accession>A0A9E2K8L9</accession>
<evidence type="ECO:0000256" key="2">
    <source>
        <dbReference type="SAM" id="MobiDB-lite"/>
    </source>
</evidence>
<protein>
    <submittedName>
        <fullName evidence="4">GNAT family N-acetyltransferase</fullName>
    </submittedName>
</protein>
<evidence type="ECO:0000313" key="4">
    <source>
        <dbReference type="EMBL" id="MBU3803469.1"/>
    </source>
</evidence>
<feature type="region of interest" description="Disordered" evidence="2">
    <location>
        <begin position="222"/>
        <end position="251"/>
    </location>
</feature>
<reference evidence="4" key="1">
    <citation type="journal article" date="2021" name="PeerJ">
        <title>Extensive microbial diversity within the chicken gut microbiome revealed by metagenomics and culture.</title>
        <authorList>
            <person name="Gilroy R."/>
            <person name="Ravi A."/>
            <person name="Getino M."/>
            <person name="Pursley I."/>
            <person name="Horton D.L."/>
            <person name="Alikhan N.F."/>
            <person name="Baker D."/>
            <person name="Gharbi K."/>
            <person name="Hall N."/>
            <person name="Watson M."/>
            <person name="Adriaenssens E.M."/>
            <person name="Foster-Nyarko E."/>
            <person name="Jarju S."/>
            <person name="Secka A."/>
            <person name="Antonio M."/>
            <person name="Oren A."/>
            <person name="Chaudhuri R.R."/>
            <person name="La Ragione R."/>
            <person name="Hildebrand F."/>
            <person name="Pallen M.J."/>
        </authorList>
    </citation>
    <scope>NUCLEOTIDE SEQUENCE</scope>
    <source>
        <strain evidence="4">B5-657</strain>
    </source>
</reference>
<dbReference type="PROSITE" id="PS51186">
    <property type="entry name" value="GNAT"/>
    <property type="match status" value="1"/>
</dbReference>
<dbReference type="Pfam" id="PF00583">
    <property type="entry name" value="Acetyltransf_1"/>
    <property type="match status" value="1"/>
</dbReference>
<dbReference type="AlphaFoldDB" id="A0A9E2K8L9"/>
<dbReference type="GO" id="GO:0016747">
    <property type="term" value="F:acyltransferase activity, transferring groups other than amino-acyl groups"/>
    <property type="evidence" value="ECO:0007669"/>
    <property type="project" value="InterPro"/>
</dbReference>
<dbReference type="SUPFAM" id="SSF55729">
    <property type="entry name" value="Acyl-CoA N-acyltransferases (Nat)"/>
    <property type="match status" value="1"/>
</dbReference>
<dbReference type="Proteomes" id="UP000824229">
    <property type="component" value="Unassembled WGS sequence"/>
</dbReference>
<feature type="coiled-coil region" evidence="1">
    <location>
        <begin position="171"/>
        <end position="198"/>
    </location>
</feature>
<evidence type="ECO:0000259" key="3">
    <source>
        <dbReference type="PROSITE" id="PS51186"/>
    </source>
</evidence>